<dbReference type="EMBL" id="JBEPBX010000024">
    <property type="protein sequence ID" value="MER6616448.1"/>
    <property type="molecule type" value="Genomic_DNA"/>
</dbReference>
<name>A0ABV1V077_9ACTN</name>
<proteinExistence type="predicted"/>
<accession>A0ABV1V077</accession>
<evidence type="ECO:0000313" key="1">
    <source>
        <dbReference type="EMBL" id="MER6616448.1"/>
    </source>
</evidence>
<organism evidence="1 2">
    <name type="scientific">Streptomyces xantholiticus</name>
    <dbReference type="NCBI Taxonomy" id="68285"/>
    <lineage>
        <taxon>Bacteria</taxon>
        <taxon>Bacillati</taxon>
        <taxon>Actinomycetota</taxon>
        <taxon>Actinomycetes</taxon>
        <taxon>Kitasatosporales</taxon>
        <taxon>Streptomycetaceae</taxon>
        <taxon>Streptomyces</taxon>
    </lineage>
</organism>
<sequence>MSTTAQLRDSVRLPADTVIASTVESDGDPERAHHWLLDARTLGIRGTVAYPTGPVDRMRHGPTH</sequence>
<evidence type="ECO:0000313" key="2">
    <source>
        <dbReference type="Proteomes" id="UP001445472"/>
    </source>
</evidence>
<protein>
    <submittedName>
        <fullName evidence="1">Uncharacterized protein</fullName>
    </submittedName>
</protein>
<gene>
    <name evidence="1" type="ORF">ABT276_24350</name>
</gene>
<dbReference type="RefSeq" id="WP_351977811.1">
    <property type="nucleotide sequence ID" value="NZ_JBEPBX010000024.1"/>
</dbReference>
<comment type="caution">
    <text evidence="1">The sequence shown here is derived from an EMBL/GenBank/DDBJ whole genome shotgun (WGS) entry which is preliminary data.</text>
</comment>
<reference evidence="1 2" key="1">
    <citation type="submission" date="2024-06" db="EMBL/GenBank/DDBJ databases">
        <title>The Natural Products Discovery Center: Release of the First 8490 Sequenced Strains for Exploring Actinobacteria Biosynthetic Diversity.</title>
        <authorList>
            <person name="Kalkreuter E."/>
            <person name="Kautsar S.A."/>
            <person name="Yang D."/>
            <person name="Bader C.D."/>
            <person name="Teijaro C.N."/>
            <person name="Fluegel L."/>
            <person name="Davis C.M."/>
            <person name="Simpson J.R."/>
            <person name="Lauterbach L."/>
            <person name="Steele A.D."/>
            <person name="Gui C."/>
            <person name="Meng S."/>
            <person name="Li G."/>
            <person name="Viehrig K."/>
            <person name="Ye F."/>
            <person name="Su P."/>
            <person name="Kiefer A.F."/>
            <person name="Nichols A."/>
            <person name="Cepeda A.J."/>
            <person name="Yan W."/>
            <person name="Fan B."/>
            <person name="Jiang Y."/>
            <person name="Adhikari A."/>
            <person name="Zheng C.-J."/>
            <person name="Schuster L."/>
            <person name="Cowan T.M."/>
            <person name="Smanski M.J."/>
            <person name="Chevrette M.G."/>
            <person name="De Carvalho L.P.S."/>
            <person name="Shen B."/>
        </authorList>
    </citation>
    <scope>NUCLEOTIDE SEQUENCE [LARGE SCALE GENOMIC DNA]</scope>
    <source>
        <strain evidence="1 2">NPDC000837</strain>
    </source>
</reference>
<dbReference type="Proteomes" id="UP001445472">
    <property type="component" value="Unassembled WGS sequence"/>
</dbReference>
<keyword evidence="2" id="KW-1185">Reference proteome</keyword>